<dbReference type="Gene3D" id="1.20.120.550">
    <property type="entry name" value="Membrane associated eicosanoid/glutathione metabolism-like domain"/>
    <property type="match status" value="1"/>
</dbReference>
<dbReference type="PANTHER" id="PTHR35371">
    <property type="entry name" value="INNER MEMBRANE PROTEIN"/>
    <property type="match status" value="1"/>
</dbReference>
<feature type="transmembrane region" description="Helical" evidence="5">
    <location>
        <begin position="100"/>
        <end position="119"/>
    </location>
</feature>
<dbReference type="EMBL" id="JAPDFR010000009">
    <property type="protein sequence ID" value="KAK0382866.1"/>
    <property type="molecule type" value="Genomic_DNA"/>
</dbReference>
<dbReference type="InterPro" id="IPR023352">
    <property type="entry name" value="MAPEG-like_dom_sf"/>
</dbReference>
<evidence type="ECO:0000256" key="1">
    <source>
        <dbReference type="ARBA" id="ARBA00004370"/>
    </source>
</evidence>
<organism evidence="6 7">
    <name type="scientific">Sarocladium strictum</name>
    <name type="common">Black bundle disease fungus</name>
    <name type="synonym">Acremonium strictum</name>
    <dbReference type="NCBI Taxonomy" id="5046"/>
    <lineage>
        <taxon>Eukaryota</taxon>
        <taxon>Fungi</taxon>
        <taxon>Dikarya</taxon>
        <taxon>Ascomycota</taxon>
        <taxon>Pezizomycotina</taxon>
        <taxon>Sordariomycetes</taxon>
        <taxon>Hypocreomycetidae</taxon>
        <taxon>Hypocreales</taxon>
        <taxon>Sarocladiaceae</taxon>
        <taxon>Sarocladium</taxon>
    </lineage>
</organism>
<evidence type="ECO:0000256" key="5">
    <source>
        <dbReference type="SAM" id="Phobius"/>
    </source>
</evidence>
<keyword evidence="3 5" id="KW-1133">Transmembrane helix</keyword>
<name>A0AA39G997_SARSR</name>
<comment type="subcellular location">
    <subcellularLocation>
        <location evidence="1">Membrane</location>
    </subcellularLocation>
</comment>
<evidence type="ECO:0000313" key="7">
    <source>
        <dbReference type="Proteomes" id="UP001175261"/>
    </source>
</evidence>
<dbReference type="InterPro" id="IPR001129">
    <property type="entry name" value="Membr-assoc_MAPEG"/>
</dbReference>
<sequence>MASLVNPSHNYSLFSVPVAYVLAMWPSVYGKLKAGKVFDPANPREFNEAVKSSESIDKITKNRILRSQAASANAFETLSLFVGGILAANLAGVPIQTTNLLASGYLAFRFIFNITYVWLQDNRKFAVVRSIAFNGSMVCWMTMYIKAGLLLLASSK</sequence>
<evidence type="ECO:0000313" key="6">
    <source>
        <dbReference type="EMBL" id="KAK0382866.1"/>
    </source>
</evidence>
<protein>
    <submittedName>
        <fullName evidence="6">Uncharacterized protein</fullName>
    </submittedName>
</protein>
<evidence type="ECO:0000256" key="2">
    <source>
        <dbReference type="ARBA" id="ARBA00022692"/>
    </source>
</evidence>
<accession>A0AA39G997</accession>
<dbReference type="GO" id="GO:0016020">
    <property type="term" value="C:membrane"/>
    <property type="evidence" value="ECO:0007669"/>
    <property type="project" value="UniProtKB-SubCell"/>
</dbReference>
<evidence type="ECO:0000256" key="3">
    <source>
        <dbReference type="ARBA" id="ARBA00022989"/>
    </source>
</evidence>
<dbReference type="Proteomes" id="UP001175261">
    <property type="component" value="Unassembled WGS sequence"/>
</dbReference>
<comment type="caution">
    <text evidence="6">The sequence shown here is derived from an EMBL/GenBank/DDBJ whole genome shotgun (WGS) entry which is preliminary data.</text>
</comment>
<reference evidence="6" key="1">
    <citation type="submission" date="2022-10" db="EMBL/GenBank/DDBJ databases">
        <title>Determination and structural analysis of whole genome sequence of Sarocladium strictum F4-1.</title>
        <authorList>
            <person name="Hu L."/>
            <person name="Jiang Y."/>
        </authorList>
    </citation>
    <scope>NUCLEOTIDE SEQUENCE</scope>
    <source>
        <strain evidence="6">F4-1</strain>
    </source>
</reference>
<evidence type="ECO:0000256" key="4">
    <source>
        <dbReference type="ARBA" id="ARBA00023136"/>
    </source>
</evidence>
<feature type="transmembrane region" description="Helical" evidence="5">
    <location>
        <begin position="131"/>
        <end position="153"/>
    </location>
</feature>
<dbReference type="Pfam" id="PF01124">
    <property type="entry name" value="MAPEG"/>
    <property type="match status" value="1"/>
</dbReference>
<dbReference type="AlphaFoldDB" id="A0AA39G997"/>
<keyword evidence="7" id="KW-1185">Reference proteome</keyword>
<proteinExistence type="predicted"/>
<dbReference type="SUPFAM" id="SSF161084">
    <property type="entry name" value="MAPEG domain-like"/>
    <property type="match status" value="1"/>
</dbReference>
<keyword evidence="2 5" id="KW-0812">Transmembrane</keyword>
<keyword evidence="4 5" id="KW-0472">Membrane</keyword>
<dbReference type="PANTHER" id="PTHR35371:SF1">
    <property type="entry name" value="BLR7753 PROTEIN"/>
    <property type="match status" value="1"/>
</dbReference>
<feature type="transmembrane region" description="Helical" evidence="5">
    <location>
        <begin position="12"/>
        <end position="29"/>
    </location>
</feature>
<feature type="transmembrane region" description="Helical" evidence="5">
    <location>
        <begin position="70"/>
        <end position="88"/>
    </location>
</feature>
<gene>
    <name evidence="6" type="ORF">NLU13_8782</name>
</gene>